<evidence type="ECO:0000256" key="1">
    <source>
        <dbReference type="ARBA" id="ARBA00004123"/>
    </source>
</evidence>
<proteinExistence type="predicted"/>
<dbReference type="GO" id="GO:0005730">
    <property type="term" value="C:nucleolus"/>
    <property type="evidence" value="ECO:0007669"/>
    <property type="project" value="TreeGrafter"/>
</dbReference>
<dbReference type="InterPro" id="IPR006073">
    <property type="entry name" value="GTP-bd"/>
</dbReference>
<evidence type="ECO:0000313" key="8">
    <source>
        <dbReference type="EMBL" id="KAI9635305.1"/>
    </source>
</evidence>
<feature type="compositionally biased region" description="Acidic residues" evidence="5">
    <location>
        <begin position="497"/>
        <end position="537"/>
    </location>
</feature>
<feature type="region of interest" description="Disordered" evidence="5">
    <location>
        <begin position="80"/>
        <end position="99"/>
    </location>
</feature>
<feature type="region of interest" description="Disordered" evidence="5">
    <location>
        <begin position="315"/>
        <end position="336"/>
    </location>
</feature>
<dbReference type="Pfam" id="PF01926">
    <property type="entry name" value="MMR_HSR1"/>
    <property type="match status" value="1"/>
</dbReference>
<dbReference type="GeneID" id="77727772"/>
<sequence length="625" mass="68382">MPRIRKKTSNRATTRDRAKVKHKVAEHHRKLKKGAKKDPTWKSKKKADPGIPNSYPYKDKVLAELAEEKRLADEAKLARREANRNPNQHEPEDETPGIQSLHKSSVLSSSIALPIAKASASSSTDEIDADVPALVDTELTNLQDVLDKADVLIEVVDARDIAGGRCGWVEALVKDAGGKVLLVVTKIDLVPREALEQWLPHLSLPTYLFSASPTGKTPVRGRAELLSALRSLTSTSSDGSEPVIALMGLPNSGKTSLMNALLPAMAKKYEVAPVTGGNGATAKHPEPTTKVPVEVRVDVGEGKGVKIVDTPGWEFVEEEPEEDADEEEEEEADEAQMDKWDLLEERVAGDLLRRNLGRVDRVKDILPLASYIISRSNGQDLMLAYNIPFFNTGDVEACLTAVARVNNRIKKHGVVDLDGAARIIVRDWAQGNFPYYSLPPKSTGTTSTPTVDMSAVLATCRGRKEMRASGGKGLIRFLGGEVDQRQIVMDDDYTAMLGLDDDEDDEEEEGDEELDDEDDEEDEEIEGEELELEDGPEPDSGSDLAEDDAESEESEEEVEEVPVETVSRKNKRKAQPGPSPVAEEKRKKAKRVSFGRDVVGYGKVQGEGKAGAGGKEFKGLGKRRR</sequence>
<dbReference type="Gene3D" id="3.40.50.300">
    <property type="entry name" value="P-loop containing nucleotide triphosphate hydrolases"/>
    <property type="match status" value="1"/>
</dbReference>
<dbReference type="Gene3D" id="1.10.1580.10">
    <property type="match status" value="1"/>
</dbReference>
<feature type="region of interest" description="Disordered" evidence="5">
    <location>
        <begin position="497"/>
        <end position="625"/>
    </location>
</feature>
<comment type="subcellular location">
    <subcellularLocation>
        <location evidence="1">Nucleus</location>
    </subcellularLocation>
</comment>
<name>A0AA38H6Y5_9TREE</name>
<keyword evidence="2" id="KW-0547">Nucleotide-binding</keyword>
<feature type="compositionally biased region" description="Acidic residues" evidence="5">
    <location>
        <begin position="544"/>
        <end position="562"/>
    </location>
</feature>
<dbReference type="Pfam" id="PF08701">
    <property type="entry name" value="GN3L_Grn1"/>
    <property type="match status" value="1"/>
</dbReference>
<dbReference type="InterPro" id="IPR027417">
    <property type="entry name" value="P-loop_NTPase"/>
</dbReference>
<dbReference type="PANTHER" id="PTHR11089:SF30">
    <property type="entry name" value="GUANINE NUCLEOTIDE-BINDING PROTEIN-LIKE 3 HOMOLOG"/>
    <property type="match status" value="1"/>
</dbReference>
<feature type="region of interest" description="Disordered" evidence="5">
    <location>
        <begin position="1"/>
        <end position="57"/>
    </location>
</feature>
<protein>
    <recommendedName>
        <fullName evidence="10">CP-type G domain-containing protein</fullName>
    </recommendedName>
</protein>
<evidence type="ECO:0000259" key="6">
    <source>
        <dbReference type="Pfam" id="PF01926"/>
    </source>
</evidence>
<keyword evidence="3" id="KW-0342">GTP-binding</keyword>
<evidence type="ECO:0000256" key="5">
    <source>
        <dbReference type="SAM" id="MobiDB-lite"/>
    </source>
</evidence>
<feature type="compositionally biased region" description="Basic residues" evidence="5">
    <location>
        <begin position="18"/>
        <end position="35"/>
    </location>
</feature>
<dbReference type="RefSeq" id="XP_052945082.1">
    <property type="nucleotide sequence ID" value="XM_053088567.1"/>
</dbReference>
<evidence type="ECO:0000259" key="7">
    <source>
        <dbReference type="Pfam" id="PF08701"/>
    </source>
</evidence>
<evidence type="ECO:0000256" key="3">
    <source>
        <dbReference type="ARBA" id="ARBA00023134"/>
    </source>
</evidence>
<dbReference type="SUPFAM" id="SSF52540">
    <property type="entry name" value="P-loop containing nucleoside triphosphate hydrolases"/>
    <property type="match status" value="2"/>
</dbReference>
<evidence type="ECO:0000313" key="9">
    <source>
        <dbReference type="Proteomes" id="UP001164286"/>
    </source>
</evidence>
<accession>A0AA38H6Y5</accession>
<comment type="caution">
    <text evidence="8">The sequence shown here is derived from an EMBL/GenBank/DDBJ whole genome shotgun (WGS) entry which is preliminary data.</text>
</comment>
<dbReference type="GO" id="GO:0005525">
    <property type="term" value="F:GTP binding"/>
    <property type="evidence" value="ECO:0007669"/>
    <property type="project" value="UniProtKB-KW"/>
</dbReference>
<keyword evidence="9" id="KW-1185">Reference proteome</keyword>
<feature type="domain" description="Guanine nucleotide-binding protein-like 3 N-terminal" evidence="7">
    <location>
        <begin position="14"/>
        <end position="86"/>
    </location>
</feature>
<dbReference type="EMBL" id="JAKWFO010000005">
    <property type="protein sequence ID" value="KAI9635305.1"/>
    <property type="molecule type" value="Genomic_DNA"/>
</dbReference>
<evidence type="ECO:0000256" key="4">
    <source>
        <dbReference type="ARBA" id="ARBA00023242"/>
    </source>
</evidence>
<organism evidence="8 9">
    <name type="scientific">Dioszegia hungarica</name>
    <dbReference type="NCBI Taxonomy" id="4972"/>
    <lineage>
        <taxon>Eukaryota</taxon>
        <taxon>Fungi</taxon>
        <taxon>Dikarya</taxon>
        <taxon>Basidiomycota</taxon>
        <taxon>Agaricomycotina</taxon>
        <taxon>Tremellomycetes</taxon>
        <taxon>Tremellales</taxon>
        <taxon>Bulleribasidiaceae</taxon>
        <taxon>Dioszegia</taxon>
    </lineage>
</organism>
<feature type="compositionally biased region" description="Basic and acidic residues" evidence="5">
    <location>
        <begin position="80"/>
        <end position="90"/>
    </location>
</feature>
<feature type="compositionally biased region" description="Gly residues" evidence="5">
    <location>
        <begin position="603"/>
        <end position="614"/>
    </location>
</feature>
<dbReference type="InterPro" id="IPR050755">
    <property type="entry name" value="TRAFAC_YlqF/YawG_RiboMat"/>
</dbReference>
<reference evidence="8" key="1">
    <citation type="journal article" date="2022" name="G3 (Bethesda)">
        <title>High quality genome of the basidiomycete yeast Dioszegia hungarica PDD-24b-2 isolated from cloud water.</title>
        <authorList>
            <person name="Jarrige D."/>
            <person name="Haridas S."/>
            <person name="Bleykasten-Grosshans C."/>
            <person name="Joly M."/>
            <person name="Nadalig T."/>
            <person name="Sancelme M."/>
            <person name="Vuilleumier S."/>
            <person name="Grigoriev I.V."/>
            <person name="Amato P."/>
            <person name="Bringel F."/>
        </authorList>
    </citation>
    <scope>NUCLEOTIDE SEQUENCE</scope>
    <source>
        <strain evidence="8">PDD-24b-2</strain>
    </source>
</reference>
<evidence type="ECO:0008006" key="10">
    <source>
        <dbReference type="Google" id="ProtNLM"/>
    </source>
</evidence>
<evidence type="ECO:0000256" key="2">
    <source>
        <dbReference type="ARBA" id="ARBA00022741"/>
    </source>
</evidence>
<dbReference type="InterPro" id="IPR014813">
    <property type="entry name" value="Gnl3_N_dom"/>
</dbReference>
<dbReference type="AlphaFoldDB" id="A0AA38H6Y5"/>
<dbReference type="Proteomes" id="UP001164286">
    <property type="component" value="Unassembled WGS sequence"/>
</dbReference>
<feature type="domain" description="G" evidence="6">
    <location>
        <begin position="244"/>
        <end position="332"/>
    </location>
</feature>
<dbReference type="PANTHER" id="PTHR11089">
    <property type="entry name" value="GTP-BINDING PROTEIN-RELATED"/>
    <property type="match status" value="1"/>
</dbReference>
<dbReference type="InterPro" id="IPR023179">
    <property type="entry name" value="GTP-bd_ortho_bundle_sf"/>
</dbReference>
<feature type="compositionally biased region" description="Acidic residues" evidence="5">
    <location>
        <begin position="315"/>
        <end position="335"/>
    </location>
</feature>
<keyword evidence="4" id="KW-0539">Nucleus</keyword>
<gene>
    <name evidence="8" type="ORF">MKK02DRAFT_32762</name>
</gene>